<dbReference type="PROSITE" id="PS50994">
    <property type="entry name" value="INTEGRASE"/>
    <property type="match status" value="1"/>
</dbReference>
<dbReference type="GO" id="GO:0004190">
    <property type="term" value="F:aspartic-type endopeptidase activity"/>
    <property type="evidence" value="ECO:0007669"/>
    <property type="project" value="UniProtKB-KW"/>
</dbReference>
<dbReference type="SUPFAM" id="SSF56672">
    <property type="entry name" value="DNA/RNA polymerases"/>
    <property type="match status" value="1"/>
</dbReference>
<keyword evidence="1" id="KW-0064">Aspartyl protease</keyword>
<dbReference type="Pfam" id="PF13976">
    <property type="entry name" value="gag_pre-integrs"/>
    <property type="match status" value="1"/>
</dbReference>
<organism evidence="4">
    <name type="scientific">Populus deltoides</name>
    <name type="common">Eastern poplar</name>
    <name type="synonym">Eastern cottonwood</name>
    <dbReference type="NCBI Taxonomy" id="3696"/>
    <lineage>
        <taxon>Eukaryota</taxon>
        <taxon>Viridiplantae</taxon>
        <taxon>Streptophyta</taxon>
        <taxon>Embryophyta</taxon>
        <taxon>Tracheophyta</taxon>
        <taxon>Spermatophyta</taxon>
        <taxon>Magnoliopsida</taxon>
        <taxon>eudicotyledons</taxon>
        <taxon>Gunneridae</taxon>
        <taxon>Pentapetalae</taxon>
        <taxon>rosids</taxon>
        <taxon>fabids</taxon>
        <taxon>Malpighiales</taxon>
        <taxon>Salicaceae</taxon>
        <taxon>Saliceae</taxon>
        <taxon>Populus</taxon>
    </lineage>
</organism>
<sequence length="1382" mass="153926">MATERDDSLQSVSVRLDGKNYSYWSYVMRNFLKGKKMWGYVSGTYVVPKNTEEGDTVSIDTWEANNAKIITWINNYVEHSIGTQLAKYETAKEVWDHLQRLFTQSNFAKQYQLENDIRALHQKNMSIQEFYSAMTDLWDQLALTESVELKACGAYIERREQQRLVQFLTALRSDFEGLRGSILHRSPLPSVDSVVSELLAEEIRLQSYSEKGILSASNPSVLAVPSKPFSNHQNKPYTRVGFDECSFCKQKGHWKAQCPKLRQQNQAWKSGSQSQSNAHRSPQGYKPPHHNTAAVASPGSITDPNTLAEQFQKFLSLQPQAMSASSIGQLPHSSSGISHSEWVLDSGASHHMSPDSSSFTSVSPLSSIPVMTADGTPMPLAGVGSVVTLHLSLPNVYLIPKLKLNLASIGQICDSGDYLVMFSGSFCCVQDLQSQKLIGTGRRENGLYILDELKVPVVVAATTVDLSFFRLSLSSSSFYLWHSRLGHVSSSRLRFLASTGALGNLKTCDISDCSGCKLAKFSALPFNRSTSVSSSPFDLIHSDVWGPSPVSTKGGSRYYVSFIDDHTRYCWVYLMKHRSEFFEIYAAFRALIKTQHSAVIKCFRCDLGGEYTSNKFCQMLALDGTIHQTSCTDTPEQNGVAERKHRHIVETARSLLLSAFVLSEFWGEAVLTAVSLINTIPSSHSSGLSPFEKLYGHVPDYSSFRVFGCTYFVLHPHVERNKLSSRSAICVFLGYGEGKKGYRCFDPITQKLYVSHHVVFLEHIPFFSIPSTTHSLTKSDLIHIDPFSEDSGNDTSPYVRSICTHNSAGTGTLLSGTPEASFSSTAPQASSEIVDPPPRQSIRIRKSTKLPDFAYSCYSSSFTSFLAYIHCLFEPSSYKEAILDPLGQQAMDEELSALHKTDTWDLVPLPPGKSVVGCRWVYKIKTNSDGSIERYKARLVAKGYSQQYGMDYEETFAPIAKMTTIRTLIAVASIRQWHISQLDVKNAFLNGDLQEEVYMAPPPGISHDSGYVCKLKKALYGLKQAPRAWFEKFSIVISSLGFVSSSHDSALFIKCTDAGRIILSLYVDDMIITGDDIDGISVLKTELARRFEMKDLGYLRYFLGIEVAYSPRGYLLSQSKYVANILERARLTDNKTVDTPIEVNARYSSSDGLPLIDPTLYRTIVGSLVYLTITHPDIAYAVHVVSQFVASPTTIHWAAVLRILRYLRGTVFQSLLLSSTSSLELRAYSDADHGSDPTDRKSVTGFCIFLGDSLISWKSKKQSIVSQSSTEAEYCAMASTTKEIVWSRWLLADMGISFSHLTPMYCDNQSSIQIAHNSVFHERTKHIEIDCHLTRHHLKHGTIALPFVPSSLQIADFFTKAHSISRFCFLVGKLSMLVDAAS</sequence>
<feature type="compositionally biased region" description="Polar residues" evidence="2">
    <location>
        <begin position="817"/>
        <end position="831"/>
    </location>
</feature>
<dbReference type="Pfam" id="PF14223">
    <property type="entry name" value="Retrotran_gag_2"/>
    <property type="match status" value="1"/>
</dbReference>
<dbReference type="PANTHER" id="PTHR11439">
    <property type="entry name" value="GAG-POL-RELATED RETROTRANSPOSON"/>
    <property type="match status" value="1"/>
</dbReference>
<dbReference type="InterPro" id="IPR012337">
    <property type="entry name" value="RNaseH-like_sf"/>
</dbReference>
<gene>
    <name evidence="4" type="primary">60I2G14</name>
</gene>
<dbReference type="Pfam" id="PF22936">
    <property type="entry name" value="Pol_BBD"/>
    <property type="match status" value="1"/>
</dbReference>
<dbReference type="GO" id="GO:0008270">
    <property type="term" value="F:zinc ion binding"/>
    <property type="evidence" value="ECO:0007669"/>
    <property type="project" value="InterPro"/>
</dbReference>
<feature type="region of interest" description="Disordered" evidence="2">
    <location>
        <begin position="817"/>
        <end position="841"/>
    </location>
</feature>
<keyword evidence="1" id="KW-0645">Protease</keyword>
<dbReference type="InterPro" id="IPR054722">
    <property type="entry name" value="PolX-like_BBD"/>
</dbReference>
<dbReference type="EMBL" id="AJ416708">
    <property type="protein sequence ID" value="CAC95126.1"/>
    <property type="molecule type" value="Genomic_DNA"/>
</dbReference>
<dbReference type="GO" id="GO:0003676">
    <property type="term" value="F:nucleic acid binding"/>
    <property type="evidence" value="ECO:0007669"/>
    <property type="project" value="InterPro"/>
</dbReference>
<evidence type="ECO:0000313" key="4">
    <source>
        <dbReference type="EMBL" id="CAC95126.1"/>
    </source>
</evidence>
<accession>Q710T7</accession>
<dbReference type="InterPro" id="IPR036397">
    <property type="entry name" value="RNaseH_sf"/>
</dbReference>
<dbReference type="Pfam" id="PF00665">
    <property type="entry name" value="rve"/>
    <property type="match status" value="1"/>
</dbReference>
<dbReference type="InterPro" id="IPR057670">
    <property type="entry name" value="SH3_retrovirus"/>
</dbReference>
<protein>
    <submittedName>
        <fullName evidence="4">Gag-pol polyprotein</fullName>
    </submittedName>
</protein>
<feature type="region of interest" description="Disordered" evidence="2">
    <location>
        <begin position="259"/>
        <end position="302"/>
    </location>
</feature>
<dbReference type="SUPFAM" id="SSF57756">
    <property type="entry name" value="Retrovirus zinc finger-like domains"/>
    <property type="match status" value="1"/>
</dbReference>
<dbReference type="InterPro" id="IPR036875">
    <property type="entry name" value="Znf_CCHC_sf"/>
</dbReference>
<feature type="domain" description="Integrase catalytic" evidence="3">
    <location>
        <begin position="532"/>
        <end position="698"/>
    </location>
</feature>
<dbReference type="Pfam" id="PF07727">
    <property type="entry name" value="RVT_2"/>
    <property type="match status" value="1"/>
</dbReference>
<proteinExistence type="predicted"/>
<keyword evidence="1" id="KW-0378">Hydrolase</keyword>
<dbReference type="SUPFAM" id="SSF53098">
    <property type="entry name" value="Ribonuclease H-like"/>
    <property type="match status" value="1"/>
</dbReference>
<name>Q710T7_POPDE</name>
<evidence type="ECO:0000256" key="1">
    <source>
        <dbReference type="ARBA" id="ARBA00022750"/>
    </source>
</evidence>
<dbReference type="InterPro" id="IPR001584">
    <property type="entry name" value="Integrase_cat-core"/>
</dbReference>
<dbReference type="MEROPS" id="A11.004"/>
<dbReference type="GO" id="GO:0015074">
    <property type="term" value="P:DNA integration"/>
    <property type="evidence" value="ECO:0007669"/>
    <property type="project" value="InterPro"/>
</dbReference>
<evidence type="ECO:0000256" key="2">
    <source>
        <dbReference type="SAM" id="MobiDB-lite"/>
    </source>
</evidence>
<evidence type="ECO:0000259" key="3">
    <source>
        <dbReference type="PROSITE" id="PS50994"/>
    </source>
</evidence>
<dbReference type="CDD" id="cd09272">
    <property type="entry name" value="RNase_HI_RT_Ty1"/>
    <property type="match status" value="1"/>
</dbReference>
<dbReference type="InterPro" id="IPR043502">
    <property type="entry name" value="DNA/RNA_pol_sf"/>
</dbReference>
<dbReference type="Gene3D" id="4.10.60.10">
    <property type="entry name" value="Zinc finger, CCHC-type"/>
    <property type="match status" value="1"/>
</dbReference>
<feature type="compositionally biased region" description="Polar residues" evidence="2">
    <location>
        <begin position="262"/>
        <end position="280"/>
    </location>
</feature>
<dbReference type="Gene3D" id="3.30.420.10">
    <property type="entry name" value="Ribonuclease H-like superfamily/Ribonuclease H"/>
    <property type="match status" value="1"/>
</dbReference>
<reference evidence="4" key="1">
    <citation type="journal article" date="2004" name="Theor. Appl. Genet.">
        <title>Annotation of a 95-kb Populus deltoides genomic sequence reveals a disease resistance gene cluster and novel class I and class II transposable elements.</title>
        <authorList>
            <person name="Lescot M."/>
            <person name="Rombauts S."/>
            <person name="Zhang J."/>
            <person name="Aubourg S."/>
            <person name="Mathe C."/>
            <person name="Jansson S."/>
            <person name="Rouze P."/>
            <person name="Boerjan W."/>
        </authorList>
    </citation>
    <scope>NUCLEOTIDE SEQUENCE</scope>
</reference>
<dbReference type="InterPro" id="IPR025724">
    <property type="entry name" value="GAG-pre-integrase_dom"/>
</dbReference>
<dbReference type="InterPro" id="IPR013103">
    <property type="entry name" value="RVT_2"/>
</dbReference>
<dbReference type="Pfam" id="PF25597">
    <property type="entry name" value="SH3_retrovirus"/>
    <property type="match status" value="1"/>
</dbReference>
<dbReference type="PANTHER" id="PTHR11439:SF461">
    <property type="entry name" value="OS10G0432200 PROTEIN"/>
    <property type="match status" value="1"/>
</dbReference>